<dbReference type="PANTHER" id="PTHR43464:SF19">
    <property type="entry name" value="UBIQUINONE BIOSYNTHESIS O-METHYLTRANSFERASE, MITOCHONDRIAL"/>
    <property type="match status" value="1"/>
</dbReference>
<evidence type="ECO:0000259" key="4">
    <source>
        <dbReference type="Pfam" id="PF08241"/>
    </source>
</evidence>
<dbReference type="GeneID" id="78511703"/>
<dbReference type="STRING" id="633147.Olsu_0230"/>
<dbReference type="Proteomes" id="UP000000333">
    <property type="component" value="Chromosome"/>
</dbReference>
<evidence type="ECO:0000256" key="3">
    <source>
        <dbReference type="ARBA" id="ARBA00022691"/>
    </source>
</evidence>
<reference evidence="5 6" key="1">
    <citation type="journal article" date="2010" name="Stand. Genomic Sci.">
        <title>Complete genome sequence of Olsenella uli type strain (VPI D76D-27C).</title>
        <authorList>
            <person name="Goker M."/>
            <person name="Held B."/>
            <person name="Lucas S."/>
            <person name="Nolan M."/>
            <person name="Yasawong M."/>
            <person name="Glavina Del Rio T."/>
            <person name="Tice H."/>
            <person name="Cheng J.F."/>
            <person name="Bruce D."/>
            <person name="Detter J.C."/>
            <person name="Tapia R."/>
            <person name="Han C."/>
            <person name="Goodwin L."/>
            <person name="Pitluck S."/>
            <person name="Liolios K."/>
            <person name="Ivanova N."/>
            <person name="Mavromatis K."/>
            <person name="Mikhailova N."/>
            <person name="Pati A."/>
            <person name="Chen A."/>
            <person name="Palaniappan K."/>
            <person name="Land M."/>
            <person name="Hauser L."/>
            <person name="Chang Y.J."/>
            <person name="Jeffries C.D."/>
            <person name="Rohde M."/>
            <person name="Sikorski J."/>
            <person name="Pukall R."/>
            <person name="Woyke T."/>
            <person name="Bristow J."/>
            <person name="Eisen J.A."/>
            <person name="Markowitz V."/>
            <person name="Hugenholtz P."/>
            <person name="Kyrpides N.C."/>
            <person name="Klenk H.P."/>
            <person name="Lapidus A."/>
        </authorList>
    </citation>
    <scope>NUCLEOTIDE SEQUENCE [LARGE SCALE GENOMIC DNA]</scope>
    <source>
        <strain evidence="6">ATCC 49627 / DSM 7084 / CIP 109912 / JCM 12494 / NCIMB 702895 / VPI D76D-27C</strain>
    </source>
</reference>
<proteinExistence type="predicted"/>
<dbReference type="PATRIC" id="fig|633147.7.peg.1643"/>
<dbReference type="InterPro" id="IPR013216">
    <property type="entry name" value="Methyltransf_11"/>
</dbReference>
<dbReference type="CDD" id="cd02440">
    <property type="entry name" value="AdoMet_MTases"/>
    <property type="match status" value="1"/>
</dbReference>
<dbReference type="InterPro" id="IPR029063">
    <property type="entry name" value="SAM-dependent_MTases_sf"/>
</dbReference>
<dbReference type="Gene3D" id="3.40.50.150">
    <property type="entry name" value="Vaccinia Virus protein VP39"/>
    <property type="match status" value="1"/>
</dbReference>
<evidence type="ECO:0000313" key="6">
    <source>
        <dbReference type="Proteomes" id="UP000000333"/>
    </source>
</evidence>
<keyword evidence="1 5" id="KW-0489">Methyltransferase</keyword>
<gene>
    <name evidence="5" type="ordered locus">Olsu_0230</name>
</gene>
<feature type="domain" description="Methyltransferase type 11" evidence="4">
    <location>
        <begin position="41"/>
        <end position="133"/>
    </location>
</feature>
<protein>
    <submittedName>
        <fullName evidence="5">Methyltransferase type 11</fullName>
    </submittedName>
</protein>
<dbReference type="SUPFAM" id="SSF53335">
    <property type="entry name" value="S-adenosyl-L-methionine-dependent methyltransferases"/>
    <property type="match status" value="1"/>
</dbReference>
<organism evidence="5 6">
    <name type="scientific">Olsenella uli (strain ATCC 49627 / DSM 7084 / CCUG 31166 / CIP 109912 / JCM 12494 / LMG 11480 / NCIMB 702895 / VPI D76D-27C)</name>
    <name type="common">Lactobacillus uli</name>
    <dbReference type="NCBI Taxonomy" id="633147"/>
    <lineage>
        <taxon>Bacteria</taxon>
        <taxon>Bacillati</taxon>
        <taxon>Actinomycetota</taxon>
        <taxon>Coriobacteriia</taxon>
        <taxon>Coriobacteriales</taxon>
        <taxon>Atopobiaceae</taxon>
        <taxon>Olsenella</taxon>
    </lineage>
</organism>
<evidence type="ECO:0000313" key="5">
    <source>
        <dbReference type="EMBL" id="ADK67359.1"/>
    </source>
</evidence>
<dbReference type="RefSeq" id="WP_013251111.1">
    <property type="nucleotide sequence ID" value="NC_014363.1"/>
</dbReference>
<dbReference type="HOGENOM" id="CLU_090578_0_0_11"/>
<keyword evidence="6" id="KW-1185">Reference proteome</keyword>
<keyword evidence="3" id="KW-0949">S-adenosyl-L-methionine</keyword>
<evidence type="ECO:0000256" key="2">
    <source>
        <dbReference type="ARBA" id="ARBA00022679"/>
    </source>
</evidence>
<dbReference type="EMBL" id="CP002106">
    <property type="protein sequence ID" value="ADK67359.1"/>
    <property type="molecule type" value="Genomic_DNA"/>
</dbReference>
<dbReference type="Pfam" id="PF08241">
    <property type="entry name" value="Methyltransf_11"/>
    <property type="match status" value="1"/>
</dbReference>
<evidence type="ECO:0000256" key="1">
    <source>
        <dbReference type="ARBA" id="ARBA00022603"/>
    </source>
</evidence>
<dbReference type="KEGG" id="ols:Olsu_0230"/>
<dbReference type="OrthoDB" id="6064711at2"/>
<sequence length="215" mass="23100">MGGRAHISSRRTASAGCRWNHNSAYYSELVSDAALRGGVALDVGCGDGALLELLAGVCRHVVGVEADPATARTAAGRVAGSGTVICGDFMAAQDFAPEEFDTITCVACLHHMPLETALVRMAELLRPGGRLLVVGLSANKTIADWLLSALMVVSARVSGWLHREGTYRGMRVARPCESLDEIRAVAGERLPGALVRRRLYWRYSLEWTKPLAVQP</sequence>
<keyword evidence="2 5" id="KW-0808">Transferase</keyword>
<dbReference type="AlphaFoldDB" id="E1QY95"/>
<dbReference type="GO" id="GO:0032259">
    <property type="term" value="P:methylation"/>
    <property type="evidence" value="ECO:0007669"/>
    <property type="project" value="UniProtKB-KW"/>
</dbReference>
<accession>E1QY95</accession>
<dbReference type="eggNOG" id="COG2227">
    <property type="taxonomic scope" value="Bacteria"/>
</dbReference>
<name>E1QY95_OLSUV</name>
<dbReference type="GO" id="GO:0008757">
    <property type="term" value="F:S-adenosylmethionine-dependent methyltransferase activity"/>
    <property type="evidence" value="ECO:0007669"/>
    <property type="project" value="InterPro"/>
</dbReference>
<dbReference type="PANTHER" id="PTHR43464">
    <property type="entry name" value="METHYLTRANSFERASE"/>
    <property type="match status" value="1"/>
</dbReference>